<organism evidence="3 4">
    <name type="scientific">Nannocystis bainbridge</name>
    <dbReference type="NCBI Taxonomy" id="2995303"/>
    <lineage>
        <taxon>Bacteria</taxon>
        <taxon>Pseudomonadati</taxon>
        <taxon>Myxococcota</taxon>
        <taxon>Polyangia</taxon>
        <taxon>Nannocystales</taxon>
        <taxon>Nannocystaceae</taxon>
        <taxon>Nannocystis</taxon>
    </lineage>
</organism>
<sequence length="685" mass="74645">MTVGMWVSEIRARAEARGLSLADLARAAEMRPSNLRRLLTSSSSSPRLGTMMRLMEPLDSWVAPAAARTAAELVAFLDSERERGGLGWDELVAGSDTTASTFARQRSEAPEQLPLDVVLDLAGRLGIELFLVDARDARATESREQESRGKQRTRTSGASRTRHAGVRPARESEPASIDREPATTPPLVATVTTPSKSEPAPARSRWSLSPPKLGRYRDAPPESAALPRGPAATYTPREPSYALERTLLLNLADTTGATWRTLYQGLFRFVTGARDVPADIIDRLANGTERLFQRLRRTPPSHSEQEAQAAVSFEDADPSPLIEFWMASKTAPHARGTSTVHDPAGRAHVIHAALSRTYNVIIRLSQGGRPHRLARIVEVVDGEATVIADPDVRLDLAVGDELRAFEHIHAGPVFGELRLGDRIYLLGALSWAIALLEVDSTGARVVWAGPAEKFGEVTVEPASPPTVEAESVEPDREARAKANQLEAELAAARLALTDERAQRADAQRRADDAAEQAAQDATAQHQALSLENAELRREFAAAVERLDAQLAEIRADAGAHGKDRQILMATFAEIRQRAEAIADQHKTELAELHGRLAELTVREAALLDTQKGLEIENAALRQQCVDRHSGRASRLPEEDGLPTDDSKASMDFAPIDGPLSNLEAERAAPPTKPRSAKSLSRRWHR</sequence>
<feature type="domain" description="HTH cro/C1-type" evidence="2">
    <location>
        <begin position="10"/>
        <end position="67"/>
    </location>
</feature>
<dbReference type="EMBL" id="JAQNDL010000001">
    <property type="protein sequence ID" value="MDC0716121.1"/>
    <property type="molecule type" value="Genomic_DNA"/>
</dbReference>
<evidence type="ECO:0000313" key="4">
    <source>
        <dbReference type="Proteomes" id="UP001221686"/>
    </source>
</evidence>
<feature type="region of interest" description="Disordered" evidence="1">
    <location>
        <begin position="627"/>
        <end position="685"/>
    </location>
</feature>
<name>A0ABT5DRF0_9BACT</name>
<reference evidence="3 4" key="1">
    <citation type="submission" date="2022-11" db="EMBL/GenBank/DDBJ databases">
        <title>Minimal conservation of predation-associated metabolite biosynthetic gene clusters underscores biosynthetic potential of Myxococcota including descriptions for ten novel species: Archangium lansinium sp. nov., Myxococcus landrumus sp. nov., Nannocystis bai.</title>
        <authorList>
            <person name="Ahearne A."/>
            <person name="Stevens C."/>
            <person name="Dowd S."/>
        </authorList>
    </citation>
    <scope>NUCLEOTIDE SEQUENCE [LARGE SCALE GENOMIC DNA]</scope>
    <source>
        <strain evidence="3 4">BB15-2</strain>
    </source>
</reference>
<dbReference type="Proteomes" id="UP001221686">
    <property type="component" value="Unassembled WGS sequence"/>
</dbReference>
<proteinExistence type="predicted"/>
<feature type="compositionally biased region" description="Basic and acidic residues" evidence="1">
    <location>
        <begin position="168"/>
        <end position="181"/>
    </location>
</feature>
<protein>
    <recommendedName>
        <fullName evidence="2">HTH cro/C1-type domain-containing protein</fullName>
    </recommendedName>
</protein>
<dbReference type="InterPro" id="IPR010982">
    <property type="entry name" value="Lambda_DNA-bd_dom_sf"/>
</dbReference>
<evidence type="ECO:0000256" key="1">
    <source>
        <dbReference type="SAM" id="MobiDB-lite"/>
    </source>
</evidence>
<dbReference type="SUPFAM" id="SSF47413">
    <property type="entry name" value="lambda repressor-like DNA-binding domains"/>
    <property type="match status" value="1"/>
</dbReference>
<feature type="compositionally biased region" description="Basic and acidic residues" evidence="1">
    <location>
        <begin position="627"/>
        <end position="637"/>
    </location>
</feature>
<gene>
    <name evidence="3" type="ORF">POL25_04400</name>
</gene>
<evidence type="ECO:0000313" key="3">
    <source>
        <dbReference type="EMBL" id="MDC0716121.1"/>
    </source>
</evidence>
<feature type="compositionally biased region" description="Basic and acidic residues" evidence="1">
    <location>
        <begin position="500"/>
        <end position="512"/>
    </location>
</feature>
<dbReference type="RefSeq" id="WP_272084569.1">
    <property type="nucleotide sequence ID" value="NZ_JAQNDL010000001.1"/>
</dbReference>
<feature type="compositionally biased region" description="Low complexity" evidence="1">
    <location>
        <begin position="515"/>
        <end position="524"/>
    </location>
</feature>
<evidence type="ECO:0000259" key="2">
    <source>
        <dbReference type="PROSITE" id="PS50943"/>
    </source>
</evidence>
<feature type="region of interest" description="Disordered" evidence="1">
    <location>
        <begin position="500"/>
        <end position="525"/>
    </location>
</feature>
<dbReference type="PROSITE" id="PS50943">
    <property type="entry name" value="HTH_CROC1"/>
    <property type="match status" value="1"/>
</dbReference>
<feature type="compositionally biased region" description="Basic and acidic residues" evidence="1">
    <location>
        <begin position="137"/>
        <end position="149"/>
    </location>
</feature>
<feature type="compositionally biased region" description="Low complexity" evidence="1">
    <location>
        <begin position="185"/>
        <end position="194"/>
    </location>
</feature>
<keyword evidence="4" id="KW-1185">Reference proteome</keyword>
<feature type="region of interest" description="Disordered" evidence="1">
    <location>
        <begin position="137"/>
        <end position="236"/>
    </location>
</feature>
<comment type="caution">
    <text evidence="3">The sequence shown here is derived from an EMBL/GenBank/DDBJ whole genome shotgun (WGS) entry which is preliminary data.</text>
</comment>
<accession>A0ABT5DRF0</accession>
<dbReference type="InterPro" id="IPR001387">
    <property type="entry name" value="Cro/C1-type_HTH"/>
</dbReference>